<evidence type="ECO:0000259" key="2">
    <source>
        <dbReference type="PROSITE" id="PS50158"/>
    </source>
</evidence>
<keyword evidence="1" id="KW-0479">Metal-binding</keyword>
<dbReference type="AlphaFoldDB" id="A0A8T1R6W0"/>
<reference evidence="3" key="1">
    <citation type="submission" date="2020-12" db="EMBL/GenBank/DDBJ databases">
        <title>WGS assembly of Carya illinoinensis cv. Pawnee.</title>
        <authorList>
            <person name="Platts A."/>
            <person name="Shu S."/>
            <person name="Wright S."/>
            <person name="Barry K."/>
            <person name="Edger P."/>
            <person name="Pires J.C."/>
            <person name="Schmutz J."/>
        </authorList>
    </citation>
    <scope>NUCLEOTIDE SEQUENCE</scope>
    <source>
        <tissue evidence="3">Leaf</tissue>
    </source>
</reference>
<evidence type="ECO:0000313" key="3">
    <source>
        <dbReference type="EMBL" id="KAG6662103.1"/>
    </source>
</evidence>
<dbReference type="GO" id="GO:0008270">
    <property type="term" value="F:zinc ion binding"/>
    <property type="evidence" value="ECO:0007669"/>
    <property type="project" value="UniProtKB-KW"/>
</dbReference>
<keyword evidence="4" id="KW-1185">Reference proteome</keyword>
<name>A0A8T1R6W0_CARIL</name>
<dbReference type="InterPro" id="IPR001878">
    <property type="entry name" value="Znf_CCHC"/>
</dbReference>
<dbReference type="PROSITE" id="PS50158">
    <property type="entry name" value="ZF_CCHC"/>
    <property type="match status" value="1"/>
</dbReference>
<organism evidence="3 4">
    <name type="scientific">Carya illinoinensis</name>
    <name type="common">Pecan</name>
    <dbReference type="NCBI Taxonomy" id="32201"/>
    <lineage>
        <taxon>Eukaryota</taxon>
        <taxon>Viridiplantae</taxon>
        <taxon>Streptophyta</taxon>
        <taxon>Embryophyta</taxon>
        <taxon>Tracheophyta</taxon>
        <taxon>Spermatophyta</taxon>
        <taxon>Magnoliopsida</taxon>
        <taxon>eudicotyledons</taxon>
        <taxon>Gunneridae</taxon>
        <taxon>Pentapetalae</taxon>
        <taxon>rosids</taxon>
        <taxon>fabids</taxon>
        <taxon>Fagales</taxon>
        <taxon>Juglandaceae</taxon>
        <taxon>Carya</taxon>
    </lineage>
</organism>
<protein>
    <recommendedName>
        <fullName evidence="2">CCHC-type domain-containing protein</fullName>
    </recommendedName>
</protein>
<keyword evidence="1" id="KW-0862">Zinc</keyword>
<proteinExistence type="predicted"/>
<accession>A0A8T1R6W0</accession>
<dbReference type="Proteomes" id="UP000811609">
    <property type="component" value="Chromosome 3"/>
</dbReference>
<evidence type="ECO:0000256" key="1">
    <source>
        <dbReference type="PROSITE-ProRule" id="PRU00047"/>
    </source>
</evidence>
<comment type="caution">
    <text evidence="3">The sequence shown here is derived from an EMBL/GenBank/DDBJ whole genome shotgun (WGS) entry which is preliminary data.</text>
</comment>
<gene>
    <name evidence="3" type="ORF">CIPAW_03G219700</name>
</gene>
<evidence type="ECO:0000313" key="4">
    <source>
        <dbReference type="Proteomes" id="UP000811609"/>
    </source>
</evidence>
<keyword evidence="1" id="KW-0863">Zinc-finger</keyword>
<dbReference type="GO" id="GO:0003676">
    <property type="term" value="F:nucleic acid binding"/>
    <property type="evidence" value="ECO:0007669"/>
    <property type="project" value="InterPro"/>
</dbReference>
<dbReference type="SMART" id="SM00343">
    <property type="entry name" value="ZnF_C2HC"/>
    <property type="match status" value="1"/>
</dbReference>
<dbReference type="EMBL" id="CM031811">
    <property type="protein sequence ID" value="KAG6662103.1"/>
    <property type="molecule type" value="Genomic_DNA"/>
</dbReference>
<sequence>MNELIGSLIIYEYTLKRGEEKGKSKKSLVLKAVPHESKSDEDEEKNDKAEEVAIITRRIQILLKKNKTLPRKSFKKFFKKDLDKNDILICYKCNKPSHIKPDCPLVKKDRNKGKKVMKATCDDFK</sequence>
<feature type="domain" description="CCHC-type" evidence="2">
    <location>
        <begin position="90"/>
        <end position="104"/>
    </location>
</feature>